<protein>
    <submittedName>
        <fullName evidence="1">Uncharacterized protein</fullName>
    </submittedName>
</protein>
<dbReference type="InParanoid" id="G2Y0V9"/>
<dbReference type="AlphaFoldDB" id="G2Y0V9"/>
<evidence type="ECO:0000313" key="1">
    <source>
        <dbReference type="EMBL" id="CCD46274.1"/>
    </source>
</evidence>
<evidence type="ECO:0000313" key="2">
    <source>
        <dbReference type="Proteomes" id="UP000008177"/>
    </source>
</evidence>
<dbReference type="EMBL" id="FQ790281">
    <property type="protein sequence ID" value="CCD46274.1"/>
    <property type="molecule type" value="Genomic_DNA"/>
</dbReference>
<reference evidence="2" key="1">
    <citation type="journal article" date="2011" name="PLoS Genet.">
        <title>Genomic analysis of the necrotrophic fungal pathogens Sclerotinia sclerotiorum and Botrytis cinerea.</title>
        <authorList>
            <person name="Amselem J."/>
            <person name="Cuomo C.A."/>
            <person name="van Kan J.A."/>
            <person name="Viaud M."/>
            <person name="Benito E.P."/>
            <person name="Couloux A."/>
            <person name="Coutinho P.M."/>
            <person name="de Vries R.P."/>
            <person name="Dyer P.S."/>
            <person name="Fillinger S."/>
            <person name="Fournier E."/>
            <person name="Gout L."/>
            <person name="Hahn M."/>
            <person name="Kohn L."/>
            <person name="Lapalu N."/>
            <person name="Plummer K.M."/>
            <person name="Pradier J.M."/>
            <person name="Quevillon E."/>
            <person name="Sharon A."/>
            <person name="Simon A."/>
            <person name="ten Have A."/>
            <person name="Tudzynski B."/>
            <person name="Tudzynski P."/>
            <person name="Wincker P."/>
            <person name="Andrew M."/>
            <person name="Anthouard V."/>
            <person name="Beever R.E."/>
            <person name="Beffa R."/>
            <person name="Benoit I."/>
            <person name="Bouzid O."/>
            <person name="Brault B."/>
            <person name="Chen Z."/>
            <person name="Choquer M."/>
            <person name="Collemare J."/>
            <person name="Cotton P."/>
            <person name="Danchin E.G."/>
            <person name="Da Silva C."/>
            <person name="Gautier A."/>
            <person name="Giraud C."/>
            <person name="Giraud T."/>
            <person name="Gonzalez C."/>
            <person name="Grossetete S."/>
            <person name="Guldener U."/>
            <person name="Henrissat B."/>
            <person name="Howlett B.J."/>
            <person name="Kodira C."/>
            <person name="Kretschmer M."/>
            <person name="Lappartient A."/>
            <person name="Leroch M."/>
            <person name="Levis C."/>
            <person name="Mauceli E."/>
            <person name="Neuveglise C."/>
            <person name="Oeser B."/>
            <person name="Pearson M."/>
            <person name="Poulain J."/>
            <person name="Poussereau N."/>
            <person name="Quesneville H."/>
            <person name="Rascle C."/>
            <person name="Schumacher J."/>
            <person name="Segurens B."/>
            <person name="Sexton A."/>
            <person name="Silva E."/>
            <person name="Sirven C."/>
            <person name="Soanes D.M."/>
            <person name="Talbot N.J."/>
            <person name="Templeton M."/>
            <person name="Yandava C."/>
            <person name="Yarden O."/>
            <person name="Zeng Q."/>
            <person name="Rollins J.A."/>
            <person name="Lebrun M.H."/>
            <person name="Dickman M."/>
        </authorList>
    </citation>
    <scope>NUCLEOTIDE SEQUENCE [LARGE SCALE GENOMIC DNA]</scope>
    <source>
        <strain evidence="2">T4</strain>
    </source>
</reference>
<organism evidence="1 2">
    <name type="scientific">Botryotinia fuckeliana (strain T4)</name>
    <name type="common">Noble rot fungus</name>
    <name type="synonym">Botrytis cinerea</name>
    <dbReference type="NCBI Taxonomy" id="999810"/>
    <lineage>
        <taxon>Eukaryota</taxon>
        <taxon>Fungi</taxon>
        <taxon>Dikarya</taxon>
        <taxon>Ascomycota</taxon>
        <taxon>Pezizomycotina</taxon>
        <taxon>Leotiomycetes</taxon>
        <taxon>Helotiales</taxon>
        <taxon>Sclerotiniaceae</taxon>
        <taxon>Botrytis</taxon>
    </lineage>
</organism>
<sequence length="64" mass="7405">MTAKPYFGKDLGHGSTTSIYTIIRGETQDTRRETHMAFIHVDNIPFPYQRLEPIIFPKPRSLDV</sequence>
<name>G2Y0V9_BOTF4</name>
<gene>
    <name evidence="1" type="ORF">BofuT4_uP118240.1</name>
</gene>
<dbReference type="Proteomes" id="UP000008177">
    <property type="component" value="Unplaced contigs"/>
</dbReference>
<accession>G2Y0V9</accession>
<dbReference type="HOGENOM" id="CLU_2867395_0_0_1"/>
<proteinExistence type="predicted"/>